<dbReference type="InterPro" id="IPR000863">
    <property type="entry name" value="Sulfotransferase_dom"/>
</dbReference>
<protein>
    <recommendedName>
        <fullName evidence="7">C3H1-type domain-containing protein</fullName>
    </recommendedName>
</protein>
<dbReference type="Pfam" id="PF00561">
    <property type="entry name" value="Abhydrolase_1"/>
    <property type="match status" value="1"/>
</dbReference>
<dbReference type="InterPro" id="IPR029058">
    <property type="entry name" value="AB_hydrolase_fold"/>
</dbReference>
<keyword evidence="2" id="KW-0808">Transferase</keyword>
<dbReference type="SUPFAM" id="SSF52540">
    <property type="entry name" value="P-loop containing nucleoside triphosphate hydrolases"/>
    <property type="match status" value="1"/>
</dbReference>
<feature type="compositionally biased region" description="Polar residues" evidence="5">
    <location>
        <begin position="780"/>
        <end position="793"/>
    </location>
</feature>
<evidence type="ECO:0000313" key="8">
    <source>
        <dbReference type="EMBL" id="CAJ1376496.1"/>
    </source>
</evidence>
<evidence type="ECO:0000256" key="1">
    <source>
        <dbReference type="ARBA" id="ARBA00005771"/>
    </source>
</evidence>
<dbReference type="Proteomes" id="UP001178507">
    <property type="component" value="Unassembled WGS sequence"/>
</dbReference>
<evidence type="ECO:0000256" key="3">
    <source>
        <dbReference type="PROSITE-ProRule" id="PRU00723"/>
    </source>
</evidence>
<feature type="coiled-coil region" evidence="4">
    <location>
        <begin position="1899"/>
        <end position="1989"/>
    </location>
</feature>
<dbReference type="InterPro" id="IPR025714">
    <property type="entry name" value="Methyltranfer_dom"/>
</dbReference>
<dbReference type="InterPro" id="IPR029063">
    <property type="entry name" value="SAM-dependent_MTases_sf"/>
</dbReference>
<dbReference type="SUPFAM" id="SSF53335">
    <property type="entry name" value="S-adenosyl-L-methionine-dependent methyltransferases"/>
    <property type="match status" value="1"/>
</dbReference>
<evidence type="ECO:0000313" key="9">
    <source>
        <dbReference type="Proteomes" id="UP001178507"/>
    </source>
</evidence>
<feature type="transmembrane region" description="Helical" evidence="6">
    <location>
        <begin position="1360"/>
        <end position="1381"/>
    </location>
</feature>
<keyword evidence="3" id="KW-0863">Zinc-finger</keyword>
<evidence type="ECO:0000256" key="5">
    <source>
        <dbReference type="SAM" id="MobiDB-lite"/>
    </source>
</evidence>
<feature type="compositionally biased region" description="Acidic residues" evidence="5">
    <location>
        <begin position="908"/>
        <end position="918"/>
    </location>
</feature>
<comment type="similarity">
    <text evidence="1">Belongs to the sulfotransferase 1 family.</text>
</comment>
<evidence type="ECO:0000256" key="4">
    <source>
        <dbReference type="SAM" id="Coils"/>
    </source>
</evidence>
<keyword evidence="6" id="KW-0812">Transmembrane</keyword>
<accession>A0AA36HW81</accession>
<feature type="domain" description="C3H1-type" evidence="7">
    <location>
        <begin position="363"/>
        <end position="390"/>
    </location>
</feature>
<dbReference type="Pfam" id="PF13679">
    <property type="entry name" value="Methyltransf_32"/>
    <property type="match status" value="1"/>
</dbReference>
<dbReference type="PROSITE" id="PS50103">
    <property type="entry name" value="ZF_C3H1"/>
    <property type="match status" value="1"/>
</dbReference>
<keyword evidence="6" id="KW-1133">Transmembrane helix</keyword>
<comment type="caution">
    <text evidence="8">The sequence shown here is derived from an EMBL/GenBank/DDBJ whole genome shotgun (WGS) entry which is preliminary data.</text>
</comment>
<gene>
    <name evidence="8" type="ORF">EVOR1521_LOCUS5546</name>
</gene>
<dbReference type="Gene3D" id="3.40.50.150">
    <property type="entry name" value="Vaccinia Virus protein VP39"/>
    <property type="match status" value="1"/>
</dbReference>
<feature type="compositionally biased region" description="Low complexity" evidence="5">
    <location>
        <begin position="402"/>
        <end position="414"/>
    </location>
</feature>
<dbReference type="SUPFAM" id="SSF53474">
    <property type="entry name" value="alpha/beta-Hydrolases"/>
    <property type="match status" value="1"/>
</dbReference>
<dbReference type="Pfam" id="PF00685">
    <property type="entry name" value="Sulfotransfer_1"/>
    <property type="match status" value="1"/>
</dbReference>
<feature type="region of interest" description="Disordered" evidence="5">
    <location>
        <begin position="683"/>
        <end position="716"/>
    </location>
</feature>
<feature type="coiled-coil region" evidence="4">
    <location>
        <begin position="2014"/>
        <end position="2050"/>
    </location>
</feature>
<feature type="zinc finger region" description="C3H1-type" evidence="3">
    <location>
        <begin position="363"/>
        <end position="390"/>
    </location>
</feature>
<keyword evidence="9" id="KW-1185">Reference proteome</keyword>
<feature type="region of interest" description="Disordered" evidence="5">
    <location>
        <begin position="2082"/>
        <end position="2121"/>
    </location>
</feature>
<dbReference type="EMBL" id="CAUJNA010000399">
    <property type="protein sequence ID" value="CAJ1376496.1"/>
    <property type="molecule type" value="Genomic_DNA"/>
</dbReference>
<feature type="compositionally biased region" description="Low complexity" evidence="5">
    <location>
        <begin position="695"/>
        <end position="716"/>
    </location>
</feature>
<sequence length="2282" mass="252579">MPDSGAKIVGAVGTASMALAYWYWRRRVMPIGPCVADVRPLAIGDQQVMLRGNGLTRYHLNVQWLREGEGIVVLIHGMTSPGVDVWRSLIACLEARGRCVLAYDVAGRGWSHCSGGPMTLDYHVRQLEELLDALSCSDRALDLIGLSFGAVIASNFAVRHRDRVRRLVMLAPAGLFPTGQDYLGPLSGSGWRAVLARLRWAARCRSSLKRDYAHELRAMKDGAVLRAYCANADCNRALVRTYLSTLLCCPELFDNRRALRTLGSFTSCKTLLLFATHDSATGPPPDDEELRELLPSASWHKLDAPGLDHAPHLTHPALVEPLIADFVAGDRDTHRVDAAQQEQTEAFHKLVFLRCEQLRMCALSSTWRCQNYVYKGRCGFASCRYQHDDLARLEAKGKPTPSRSTSSSQWSESSAAKGPPASIRFLLEGESIRSNPYLKEFAAASWLPRLVAAPECSKLFNVQGKRLRKELTEAFGLLHACGKALRKLRAEGHRVTIVDLCCGKGFSSLVLACSFPEAQVLAVDRNAHMDLSHFNLCENLSFRHLDLESSSLAPDCAQMLLDSAPPGAGPGRPGLLLLVGVHLCGMLSVRAIQLFAAAAGPAALVLAPCCLDKRLPGVKRRAKRLGVNPYTFWCLSLLFEELPSCRRELFQDDDVLSERNSFILVLDDWTLLSEWHQGTAFANRDAKRNQRNKSSKSYPSSASTCDSDGLSGGSTSDGSNDSFRFINGLVLRLLGVCGHHWQVMSLRLLQKAATSDGGTARGKGRARGAKRGMAMSLQQFHEQTPTPSTSSKSAWGKGASRTCTWAAEDPPAGCKSTGQPRPSAWMTGPPSSAVDNLWDAAPAVEELAEDLWQADPPSAGPEWGEAEPLEVPEEQAEPEVAEPEVAEPDVAEPDAAEPDVAEPKVAEVDDEAAEEETEDSFRRDLASWLRHLNLLEYEEAVAAWCEEMGAASLEEVVESTEDLLEAVPMKALQAKRLQSKAIEAMEAVSAEELRDEPQEEAEAEVTEAGKSSAGAASAGAAKAQSFYQSLGTLDEDGVYLKQRPTEKATWVPTAKEKQGSRKKQQKERLQAEEEAKAQQAEQQRLAEAEAQRLIEQQLAEEREQRLTDVRARIADALERSDSQAFSGAADRAREVGLPAEELREAERQLNLVLQRRLQRRNDALCALEAVLEASKDEKFGPAVQKALEEAQSEGALQLASGRAVEESARAALQEWERMEQQREDSRMALQFALRRGEVGALQVALSEAKKVLADGGGLMAEAGGQSPHCLNLEVFRLLLCNGPLGFAKDGGRLALAGWAVPGARVVSVVSLLAASRRVRRQLRLKYGQRGNMDVAPQAVGCGEPEERQSRHEPEEAADGHFRLILCAFLALFLTGVLYLMAGRRGRSETLLQSNPLQSLTETPVHLLYTLDENLGKLRQFNDAAFHKFSPVVPFEALGSDVFLVGVMGSGLTLLTQIGHQLRSNGSMSFEDLNEVVPWFHAALLCGQDLDEAQAFPPRLYKTHQRYEKLPEGAKFVVLFRDPEDVLWTRYQRYCNSSWTEYARVPKAAITLEDFAAGMFAHKSSNEVWHFMKSWLSCCMGHDRVLYVTYEDLMEQPEREISRIARFILPHRQVTDELLRTARLQSTKDFMQEHISKFDDHFVLKHLPVFKQDVKAYGLVPRIPRVMRQTPKELPRAVQELLAARWQSYVGESGFASYRELRTWLRADPLNKQGELNDDVTQGHFWKGVLFLLAAACVIAAQSTETEDGLQPGGLPAQHGNGQQARGKLAAALAEQDLEALEEALALCKERRLPCQGAEETLCRWRAEAAAREAAERQLEAAFDSEDLVAVKAALVVARPCFKPQALHAAEERLGVMEALMKRREMARLELCLALNARVISRLQAAVESAKMVSLPSEQLQEAEEALQDWLEEERQREELLAKLEQALQQRDVKMLQKALREAQMAVSHEEPPIQRASLLLAQWEEEAKREQEVAQRQRAAEEIQEAIEDGDWDTIESAVQAGLESGLEEEAEPVRAARAKLESLREARELHEAKRTIQQTEARLQQLQQAEAQLAGPSHKKERSAIGKEMMKLRNGEEYISARSFLKNPEQERKRTQEQRAEIERRAAEEKERRRLRAEQAPAELAASMEAGDEDALRALLVEAVLTPSAAATAEGFLAECEERRKRAKRDGALLEFCFDNLDRRAFFQASVTLATFFTDQYSMQEGNDFKLKVLKAAHGAVLVAFRSPRHAEVVYQTAKALAKLGAANVAEVLSGAEVRAAGDLSEAAEEVLAQARQDAEA</sequence>
<feature type="region of interest" description="Disordered" evidence="5">
    <location>
        <begin position="854"/>
        <end position="919"/>
    </location>
</feature>
<feature type="region of interest" description="Disordered" evidence="5">
    <location>
        <begin position="394"/>
        <end position="417"/>
    </location>
</feature>
<keyword evidence="3" id="KW-0479">Metal-binding</keyword>
<dbReference type="CDD" id="cd02440">
    <property type="entry name" value="AdoMet_MTases"/>
    <property type="match status" value="1"/>
</dbReference>
<feature type="compositionally biased region" description="Acidic residues" evidence="5">
    <location>
        <begin position="864"/>
        <end position="900"/>
    </location>
</feature>
<keyword evidence="4" id="KW-0175">Coiled coil</keyword>
<feature type="compositionally biased region" description="Basic and acidic residues" evidence="5">
    <location>
        <begin position="2089"/>
        <end position="2113"/>
    </location>
</feature>
<dbReference type="Gene3D" id="3.40.50.1820">
    <property type="entry name" value="alpha/beta hydrolase"/>
    <property type="match status" value="1"/>
</dbReference>
<evidence type="ECO:0000259" key="7">
    <source>
        <dbReference type="PROSITE" id="PS50103"/>
    </source>
</evidence>
<reference evidence="8" key="1">
    <citation type="submission" date="2023-08" db="EMBL/GenBank/DDBJ databases">
        <authorList>
            <person name="Chen Y."/>
            <person name="Shah S."/>
            <person name="Dougan E. K."/>
            <person name="Thang M."/>
            <person name="Chan C."/>
        </authorList>
    </citation>
    <scope>NUCLEOTIDE SEQUENCE</scope>
</reference>
<dbReference type="InterPro" id="IPR000073">
    <property type="entry name" value="AB_hydrolase_1"/>
</dbReference>
<dbReference type="GO" id="GO:0008270">
    <property type="term" value="F:zinc ion binding"/>
    <property type="evidence" value="ECO:0007669"/>
    <property type="project" value="UniProtKB-KW"/>
</dbReference>
<feature type="region of interest" description="Disordered" evidence="5">
    <location>
        <begin position="989"/>
        <end position="1013"/>
    </location>
</feature>
<feature type="transmembrane region" description="Helical" evidence="6">
    <location>
        <begin position="1293"/>
        <end position="1314"/>
    </location>
</feature>
<keyword evidence="6" id="KW-0472">Membrane</keyword>
<proteinExistence type="inferred from homology"/>
<dbReference type="Gene3D" id="3.40.50.300">
    <property type="entry name" value="P-loop containing nucleotide triphosphate hydrolases"/>
    <property type="match status" value="1"/>
</dbReference>
<dbReference type="InterPro" id="IPR027417">
    <property type="entry name" value="P-loop_NTPase"/>
</dbReference>
<organism evidence="8 9">
    <name type="scientific">Effrenium voratum</name>
    <dbReference type="NCBI Taxonomy" id="2562239"/>
    <lineage>
        <taxon>Eukaryota</taxon>
        <taxon>Sar</taxon>
        <taxon>Alveolata</taxon>
        <taxon>Dinophyceae</taxon>
        <taxon>Suessiales</taxon>
        <taxon>Symbiodiniaceae</taxon>
        <taxon>Effrenium</taxon>
    </lineage>
</organism>
<feature type="region of interest" description="Disordered" evidence="5">
    <location>
        <begin position="780"/>
        <end position="829"/>
    </location>
</feature>
<feature type="region of interest" description="Disordered" evidence="5">
    <location>
        <begin position="1047"/>
        <end position="1083"/>
    </location>
</feature>
<dbReference type="GO" id="GO:0008146">
    <property type="term" value="F:sulfotransferase activity"/>
    <property type="evidence" value="ECO:0007669"/>
    <property type="project" value="InterPro"/>
</dbReference>
<evidence type="ECO:0000256" key="2">
    <source>
        <dbReference type="ARBA" id="ARBA00022679"/>
    </source>
</evidence>
<dbReference type="InterPro" id="IPR000571">
    <property type="entry name" value="Znf_CCCH"/>
</dbReference>
<evidence type="ECO:0000256" key="6">
    <source>
        <dbReference type="SAM" id="Phobius"/>
    </source>
</evidence>
<dbReference type="PANTHER" id="PTHR11783">
    <property type="entry name" value="SULFOTRANSFERASE SULT"/>
    <property type="match status" value="1"/>
</dbReference>
<keyword evidence="3" id="KW-0862">Zinc</keyword>
<feature type="compositionally biased region" description="Basic and acidic residues" evidence="5">
    <location>
        <begin position="1066"/>
        <end position="1076"/>
    </location>
</feature>
<name>A0AA36HW81_9DINO</name>